<dbReference type="PANTHER" id="PTHR43520:SF8">
    <property type="entry name" value="P-TYPE CU(+) TRANSPORTER"/>
    <property type="match status" value="1"/>
</dbReference>
<dbReference type="InterPro" id="IPR006121">
    <property type="entry name" value="HMA_dom"/>
</dbReference>
<accession>A0A1W1WLJ2</accession>
<feature type="transmembrane region" description="Helical" evidence="14">
    <location>
        <begin position="438"/>
        <end position="457"/>
    </location>
</feature>
<dbReference type="InterPro" id="IPR059000">
    <property type="entry name" value="ATPase_P-type_domA"/>
</dbReference>
<evidence type="ECO:0000256" key="11">
    <source>
        <dbReference type="ARBA" id="ARBA00023008"/>
    </source>
</evidence>
<keyword evidence="17" id="KW-1185">Reference proteome</keyword>
<keyword evidence="8 14" id="KW-0067">ATP-binding</keyword>
<dbReference type="SUPFAM" id="SSF81665">
    <property type="entry name" value="Calcium ATPase, transmembrane domain M"/>
    <property type="match status" value="1"/>
</dbReference>
<feature type="transmembrane region" description="Helical" evidence="14">
    <location>
        <begin position="412"/>
        <end position="432"/>
    </location>
</feature>
<dbReference type="Gene3D" id="3.40.50.1000">
    <property type="entry name" value="HAD superfamily/HAD-like"/>
    <property type="match status" value="1"/>
</dbReference>
<dbReference type="Gene3D" id="3.40.1110.10">
    <property type="entry name" value="Calcium-transporting ATPase, cytoplasmic domain N"/>
    <property type="match status" value="1"/>
</dbReference>
<dbReference type="FunFam" id="3.30.70.100:FF:000005">
    <property type="entry name" value="Copper-exporting P-type ATPase A"/>
    <property type="match status" value="1"/>
</dbReference>
<dbReference type="SFLD" id="SFLDF00027">
    <property type="entry name" value="p-type_atpase"/>
    <property type="match status" value="1"/>
</dbReference>
<dbReference type="PROSITE" id="PS00154">
    <property type="entry name" value="ATPASE_E1_E2"/>
    <property type="match status" value="1"/>
</dbReference>
<dbReference type="GO" id="GO:0005524">
    <property type="term" value="F:ATP binding"/>
    <property type="evidence" value="ECO:0007669"/>
    <property type="project" value="UniProtKB-UniRule"/>
</dbReference>
<keyword evidence="10 14" id="KW-1133">Transmembrane helix</keyword>
<dbReference type="Gene3D" id="2.70.150.10">
    <property type="entry name" value="Calcium-transporting ATPase, cytoplasmic transduction domain A"/>
    <property type="match status" value="1"/>
</dbReference>
<dbReference type="GO" id="GO:0140581">
    <property type="term" value="F:P-type monovalent copper transporter activity"/>
    <property type="evidence" value="ECO:0007669"/>
    <property type="project" value="UniProtKB-EC"/>
</dbReference>
<dbReference type="InterPro" id="IPR001757">
    <property type="entry name" value="P_typ_ATPase"/>
</dbReference>
<evidence type="ECO:0000256" key="8">
    <source>
        <dbReference type="ARBA" id="ARBA00022840"/>
    </source>
</evidence>
<dbReference type="Pfam" id="PF00702">
    <property type="entry name" value="Hydrolase"/>
    <property type="match status" value="1"/>
</dbReference>
<proteinExistence type="inferred from homology"/>
<dbReference type="PRINTS" id="PR00119">
    <property type="entry name" value="CATATPASE"/>
</dbReference>
<dbReference type="InterPro" id="IPR036163">
    <property type="entry name" value="HMA_dom_sf"/>
</dbReference>
<evidence type="ECO:0000256" key="9">
    <source>
        <dbReference type="ARBA" id="ARBA00022967"/>
    </source>
</evidence>
<dbReference type="GO" id="GO:0005507">
    <property type="term" value="F:copper ion binding"/>
    <property type="evidence" value="ECO:0007669"/>
    <property type="project" value="TreeGrafter"/>
</dbReference>
<name>A0A1W1WLJ2_SULTA</name>
<dbReference type="EC" id="7.2.2.8" evidence="3"/>
<dbReference type="InterPro" id="IPR018303">
    <property type="entry name" value="ATPase_P-typ_P_site"/>
</dbReference>
<keyword evidence="7" id="KW-0406">Ion transport</keyword>
<keyword evidence="5 14" id="KW-0479">Metal-binding</keyword>
<dbReference type="OrthoDB" id="9813266at2"/>
<organism evidence="16 17">
    <name type="scientific">Sulfobacillus thermosulfidooxidans (strain DSM 9293 / VKM B-1269 / AT-1)</name>
    <dbReference type="NCBI Taxonomy" id="929705"/>
    <lineage>
        <taxon>Bacteria</taxon>
        <taxon>Bacillati</taxon>
        <taxon>Bacillota</taxon>
        <taxon>Clostridia</taxon>
        <taxon>Eubacteriales</taxon>
        <taxon>Clostridiales Family XVII. Incertae Sedis</taxon>
        <taxon>Sulfobacillus</taxon>
    </lineage>
</organism>
<dbReference type="PRINTS" id="PR00942">
    <property type="entry name" value="CUATPASEI"/>
</dbReference>
<dbReference type="FunFam" id="2.70.150.10:FF:000002">
    <property type="entry name" value="Copper-transporting ATPase 1, putative"/>
    <property type="match status" value="1"/>
</dbReference>
<dbReference type="InterPro" id="IPR023299">
    <property type="entry name" value="ATPase_P-typ_cyto_dom_N"/>
</dbReference>
<dbReference type="InterPro" id="IPR008250">
    <property type="entry name" value="ATPase_P-typ_transduc_dom_A_sf"/>
</dbReference>
<keyword evidence="11" id="KW-0186">Copper</keyword>
<feature type="transmembrane region" description="Helical" evidence="14">
    <location>
        <begin position="758"/>
        <end position="777"/>
    </location>
</feature>
<feature type="transmembrane region" description="Helical" evidence="14">
    <location>
        <begin position="198"/>
        <end position="219"/>
    </location>
</feature>
<gene>
    <name evidence="16" type="ORF">SAMN00768000_3247</name>
</gene>
<evidence type="ECO:0000256" key="10">
    <source>
        <dbReference type="ARBA" id="ARBA00022989"/>
    </source>
</evidence>
<dbReference type="SFLD" id="SFLDG00002">
    <property type="entry name" value="C1.7:_P-type_atpase_like"/>
    <property type="match status" value="1"/>
</dbReference>
<dbReference type="InterPro" id="IPR023214">
    <property type="entry name" value="HAD_sf"/>
</dbReference>
<evidence type="ECO:0000256" key="6">
    <source>
        <dbReference type="ARBA" id="ARBA00022741"/>
    </source>
</evidence>
<dbReference type="GO" id="GO:0043682">
    <property type="term" value="F:P-type divalent copper transporter activity"/>
    <property type="evidence" value="ECO:0007669"/>
    <property type="project" value="TreeGrafter"/>
</dbReference>
<evidence type="ECO:0000256" key="4">
    <source>
        <dbReference type="ARBA" id="ARBA00022692"/>
    </source>
</evidence>
<evidence type="ECO:0000256" key="13">
    <source>
        <dbReference type="ARBA" id="ARBA00049289"/>
    </source>
</evidence>
<keyword evidence="7" id="KW-0187">Copper transport</keyword>
<dbReference type="GO" id="GO:0016887">
    <property type="term" value="F:ATP hydrolysis activity"/>
    <property type="evidence" value="ECO:0007669"/>
    <property type="project" value="InterPro"/>
</dbReference>
<evidence type="ECO:0000256" key="3">
    <source>
        <dbReference type="ARBA" id="ARBA00012517"/>
    </source>
</evidence>
<dbReference type="PROSITE" id="PS01047">
    <property type="entry name" value="HMA_1"/>
    <property type="match status" value="1"/>
</dbReference>
<keyword evidence="4 14" id="KW-0812">Transmembrane</keyword>
<dbReference type="NCBIfam" id="TIGR01525">
    <property type="entry name" value="ATPase-IB_hvy"/>
    <property type="match status" value="1"/>
</dbReference>
<dbReference type="InterPro" id="IPR044492">
    <property type="entry name" value="P_typ_ATPase_HD_dom"/>
</dbReference>
<dbReference type="Gene3D" id="3.30.70.100">
    <property type="match status" value="1"/>
</dbReference>
<dbReference type="PANTHER" id="PTHR43520">
    <property type="entry name" value="ATP7, ISOFORM B"/>
    <property type="match status" value="1"/>
</dbReference>
<comment type="similarity">
    <text evidence="2 14">Belongs to the cation transport ATPase (P-type) (TC 3.A.3) family. Type IB subfamily.</text>
</comment>
<dbReference type="STRING" id="28034.BFX07_06590"/>
<dbReference type="SUPFAM" id="SSF81653">
    <property type="entry name" value="Calcium ATPase, transduction domain A"/>
    <property type="match status" value="1"/>
</dbReference>
<dbReference type="InterPro" id="IPR036412">
    <property type="entry name" value="HAD-like_sf"/>
</dbReference>
<dbReference type="AlphaFoldDB" id="A0A1W1WLJ2"/>
<dbReference type="InterPro" id="IPR027256">
    <property type="entry name" value="P-typ_ATPase_IB"/>
</dbReference>
<evidence type="ECO:0000256" key="14">
    <source>
        <dbReference type="RuleBase" id="RU362081"/>
    </source>
</evidence>
<reference evidence="17" key="1">
    <citation type="submission" date="2017-04" db="EMBL/GenBank/DDBJ databases">
        <authorList>
            <person name="Varghese N."/>
            <person name="Submissions S."/>
        </authorList>
    </citation>
    <scope>NUCLEOTIDE SEQUENCE [LARGE SCALE GENOMIC DNA]</scope>
    <source>
        <strain evidence="17">DSM 9293</strain>
    </source>
</reference>
<evidence type="ECO:0000256" key="12">
    <source>
        <dbReference type="ARBA" id="ARBA00023136"/>
    </source>
</evidence>
<dbReference type="GO" id="GO:0005886">
    <property type="term" value="C:plasma membrane"/>
    <property type="evidence" value="ECO:0007669"/>
    <property type="project" value="UniProtKB-SubCell"/>
</dbReference>
<protein>
    <recommendedName>
        <fullName evidence="3">P-type Cu(+) transporter</fullName>
        <ecNumber evidence="3">7.2.2.8</ecNumber>
    </recommendedName>
</protein>
<evidence type="ECO:0000259" key="15">
    <source>
        <dbReference type="PROSITE" id="PS50846"/>
    </source>
</evidence>
<evidence type="ECO:0000256" key="1">
    <source>
        <dbReference type="ARBA" id="ARBA00004651"/>
    </source>
</evidence>
<comment type="catalytic activity">
    <reaction evidence="13">
        <text>Cu(+)(in) + ATP + H2O = Cu(+)(out) + ADP + phosphate + H(+)</text>
        <dbReference type="Rhea" id="RHEA:25792"/>
        <dbReference type="ChEBI" id="CHEBI:15377"/>
        <dbReference type="ChEBI" id="CHEBI:15378"/>
        <dbReference type="ChEBI" id="CHEBI:30616"/>
        <dbReference type="ChEBI" id="CHEBI:43474"/>
        <dbReference type="ChEBI" id="CHEBI:49552"/>
        <dbReference type="ChEBI" id="CHEBI:456216"/>
        <dbReference type="EC" id="7.2.2.8"/>
    </reaction>
</comment>
<dbReference type="EMBL" id="FWWY01000001">
    <property type="protein sequence ID" value="SMC07188.1"/>
    <property type="molecule type" value="Genomic_DNA"/>
</dbReference>
<dbReference type="Pfam" id="PF00403">
    <property type="entry name" value="HMA"/>
    <property type="match status" value="1"/>
</dbReference>
<comment type="subcellular location">
    <subcellularLocation>
        <location evidence="1">Cell membrane</location>
        <topology evidence="1">Multi-pass membrane protein</topology>
    </subcellularLocation>
</comment>
<dbReference type="PROSITE" id="PS50846">
    <property type="entry name" value="HMA_2"/>
    <property type="match status" value="1"/>
</dbReference>
<keyword evidence="7" id="KW-0813">Transport</keyword>
<dbReference type="SUPFAM" id="SSF55008">
    <property type="entry name" value="HMA, heavy metal-associated domain"/>
    <property type="match status" value="2"/>
</dbReference>
<keyword evidence="12 14" id="KW-0472">Membrane</keyword>
<evidence type="ECO:0000313" key="17">
    <source>
        <dbReference type="Proteomes" id="UP000192660"/>
    </source>
</evidence>
<dbReference type="Proteomes" id="UP000192660">
    <property type="component" value="Unassembled WGS sequence"/>
</dbReference>
<dbReference type="Pfam" id="PF00122">
    <property type="entry name" value="E1-E2_ATPase"/>
    <property type="match status" value="1"/>
</dbReference>
<feature type="domain" description="HMA" evidence="15">
    <location>
        <begin position="12"/>
        <end position="78"/>
    </location>
</feature>
<evidence type="ECO:0000313" key="16">
    <source>
        <dbReference type="EMBL" id="SMC07188.1"/>
    </source>
</evidence>
<feature type="transmembrane region" description="Helical" evidence="14">
    <location>
        <begin position="163"/>
        <end position="186"/>
    </location>
</feature>
<evidence type="ECO:0000256" key="2">
    <source>
        <dbReference type="ARBA" id="ARBA00006024"/>
    </source>
</evidence>
<evidence type="ECO:0000256" key="5">
    <source>
        <dbReference type="ARBA" id="ARBA00022723"/>
    </source>
</evidence>
<dbReference type="NCBIfam" id="TIGR01494">
    <property type="entry name" value="ATPase_P-type"/>
    <property type="match status" value="1"/>
</dbReference>
<dbReference type="SFLD" id="SFLDS00003">
    <property type="entry name" value="Haloacid_Dehalogenase"/>
    <property type="match status" value="1"/>
</dbReference>
<dbReference type="CDD" id="cd00371">
    <property type="entry name" value="HMA"/>
    <property type="match status" value="1"/>
</dbReference>
<evidence type="ECO:0000256" key="7">
    <source>
        <dbReference type="ARBA" id="ARBA00022796"/>
    </source>
</evidence>
<keyword evidence="14" id="KW-1003">Cell membrane</keyword>
<dbReference type="InterPro" id="IPR023298">
    <property type="entry name" value="ATPase_P-typ_TM_dom_sf"/>
</dbReference>
<dbReference type="InterPro" id="IPR017969">
    <property type="entry name" value="Heavy-metal-associated_CS"/>
</dbReference>
<dbReference type="SUPFAM" id="SSF56784">
    <property type="entry name" value="HAD-like"/>
    <property type="match status" value="1"/>
</dbReference>
<sequence length="808" mass="87700">MAQQVSPGESRNQITLDIGGMTCASCSLRVEKELNHLPGVGRAEVNLALEKANIVFNPDQVSPRQFVDAVNAIGYHVRLENYQLTVWGVDETPLRMKFEMTCLAIYGVYKVIVNVADSTATISLLQGVISIDDVVRTLQDHGFSVSLRNSQGKDPKEQERIRAFYRLLLSFSLTVPLWLIMLHMIVPIGPKWLGNTTWQFVLATIIQWGPGLTFIHRAYQNLRHGNANMDVLVAMGTLSAWGFSTVNWITHGPLFFDSSATLITLILLGKYLESVAKGRTSQAIADLLALRPEKASVRSPGQNAFEWRDIDQIQIGDEIQIRPGDKIPVDGIIREGQGLIDESLLTGEPEWQLRERGQCVMAGTIHQGERAFVMTAQKIGQDTVLAQIVRTVEDAQAGKAPIQRFADRISNVFVPTVMGLAVITFLMTGVLTREWSDALLHGVAVLVVACPCALGLATPTAVMVGSGVGARHGILYRNGEALERLSQVDHVALDKTGTLTAGRPQVIAILPVGRVKAEDVLYWAASVEKESNHPLSRAIVERAKEVAGSLEHVPGVDDIFTEPGKGMVAESSDGQGTVLVGNMTLLADYGVSLPGEWDQVPMESLMKRGATIVFVAVGGLVYGALAIADPIRDDARRTLQRLVKDGYRVSMLTGDRKISAQSVARSLGIRDVHAELSPVEKARLVELWQKFGAHVAMVGDGINDAPALAQAFVGIAVATGNDVVVHTADVTLVKPHIMTVWKALAIGQRTMRKIRQNLFWALGYNIIGIPLAAFGYISPALAGAAMAFSSVLVVTNSLTLRHMVIDEA</sequence>
<keyword evidence="6 14" id="KW-0547">Nucleotide-binding</keyword>
<dbReference type="RefSeq" id="WP_084661716.1">
    <property type="nucleotide sequence ID" value="NZ_FWWY01000001.1"/>
</dbReference>
<feature type="transmembrane region" description="Helical" evidence="14">
    <location>
        <begin position="783"/>
        <end position="800"/>
    </location>
</feature>
<dbReference type="GO" id="GO:0055070">
    <property type="term" value="P:copper ion homeostasis"/>
    <property type="evidence" value="ECO:0007669"/>
    <property type="project" value="TreeGrafter"/>
</dbReference>
<dbReference type="CDD" id="cd02094">
    <property type="entry name" value="P-type_ATPase_Cu-like"/>
    <property type="match status" value="1"/>
</dbReference>
<feature type="transmembrane region" description="Helical" evidence="14">
    <location>
        <begin position="231"/>
        <end position="249"/>
    </location>
</feature>
<keyword evidence="9" id="KW-1278">Translocase</keyword>